<keyword evidence="2" id="KW-1185">Reference proteome</keyword>
<organism evidence="1 2">
    <name type="scientific">Diploptera punctata</name>
    <name type="common">Pacific beetle cockroach</name>
    <dbReference type="NCBI Taxonomy" id="6984"/>
    <lineage>
        <taxon>Eukaryota</taxon>
        <taxon>Metazoa</taxon>
        <taxon>Ecdysozoa</taxon>
        <taxon>Arthropoda</taxon>
        <taxon>Hexapoda</taxon>
        <taxon>Insecta</taxon>
        <taxon>Pterygota</taxon>
        <taxon>Neoptera</taxon>
        <taxon>Polyneoptera</taxon>
        <taxon>Dictyoptera</taxon>
        <taxon>Blattodea</taxon>
        <taxon>Blaberoidea</taxon>
        <taxon>Blaberidae</taxon>
        <taxon>Diplopterinae</taxon>
        <taxon>Diploptera</taxon>
    </lineage>
</organism>
<proteinExistence type="predicted"/>
<reference evidence="1" key="2">
    <citation type="submission" date="2023-05" db="EMBL/GenBank/DDBJ databases">
        <authorList>
            <person name="Fouks B."/>
        </authorList>
    </citation>
    <scope>NUCLEOTIDE SEQUENCE</scope>
    <source>
        <strain evidence="1">Stay&amp;Tobe</strain>
        <tissue evidence="1">Testes</tissue>
    </source>
</reference>
<accession>A0AAD8EC88</accession>
<dbReference type="Proteomes" id="UP001233999">
    <property type="component" value="Unassembled WGS sequence"/>
</dbReference>
<dbReference type="EMBL" id="JASPKZ010007294">
    <property type="protein sequence ID" value="KAJ9585175.1"/>
    <property type="molecule type" value="Genomic_DNA"/>
</dbReference>
<comment type="caution">
    <text evidence="1">The sequence shown here is derived from an EMBL/GenBank/DDBJ whole genome shotgun (WGS) entry which is preliminary data.</text>
</comment>
<dbReference type="AlphaFoldDB" id="A0AAD8EC88"/>
<name>A0AAD8EC88_DIPPU</name>
<evidence type="ECO:0000313" key="1">
    <source>
        <dbReference type="EMBL" id="KAJ9585175.1"/>
    </source>
</evidence>
<gene>
    <name evidence="1" type="ORF">L9F63_003031</name>
</gene>
<sequence>GPLQSRQKLKITSLIYVSRFSRSGIDIHEIITDSEFQVKKKYTTTISVKIISMSDKGNAQLGNIRSDDRMSTEVFKRYQIETQASQLGKGEHQK</sequence>
<protein>
    <submittedName>
        <fullName evidence="1">Uncharacterized protein</fullName>
    </submittedName>
</protein>
<reference evidence="1" key="1">
    <citation type="journal article" date="2023" name="IScience">
        <title>Live-bearing cockroach genome reveals convergent evolutionary mechanisms linked to viviparity in insects and beyond.</title>
        <authorList>
            <person name="Fouks B."/>
            <person name="Harrison M.C."/>
            <person name="Mikhailova A.A."/>
            <person name="Marchal E."/>
            <person name="English S."/>
            <person name="Carruthers M."/>
            <person name="Jennings E.C."/>
            <person name="Chiamaka E.L."/>
            <person name="Frigard R.A."/>
            <person name="Pippel M."/>
            <person name="Attardo G.M."/>
            <person name="Benoit J.B."/>
            <person name="Bornberg-Bauer E."/>
            <person name="Tobe S.S."/>
        </authorList>
    </citation>
    <scope>NUCLEOTIDE SEQUENCE</scope>
    <source>
        <strain evidence="1">Stay&amp;Tobe</strain>
    </source>
</reference>
<feature type="non-terminal residue" evidence="1">
    <location>
        <position position="94"/>
    </location>
</feature>
<evidence type="ECO:0000313" key="2">
    <source>
        <dbReference type="Proteomes" id="UP001233999"/>
    </source>
</evidence>
<feature type="non-terminal residue" evidence="1">
    <location>
        <position position="1"/>
    </location>
</feature>